<evidence type="ECO:0000313" key="8">
    <source>
        <dbReference type="EMBL" id="KAG7530695.1"/>
    </source>
</evidence>
<dbReference type="InterPro" id="IPR051852">
    <property type="entry name" value="Alpha-type_PK"/>
</dbReference>
<dbReference type="Pfam" id="PF02816">
    <property type="entry name" value="Alpha_kinase"/>
    <property type="match status" value="1"/>
</dbReference>
<protein>
    <recommendedName>
        <fullName evidence="7">Alpha-type protein kinase domain-containing protein</fullName>
    </recommendedName>
</protein>
<dbReference type="Gene3D" id="3.20.200.10">
    <property type="entry name" value="MHCK/EF2 kinase"/>
    <property type="match status" value="1"/>
</dbReference>
<proteinExistence type="predicted"/>
<dbReference type="InterPro" id="IPR004166">
    <property type="entry name" value="a-kinase_dom"/>
</dbReference>
<keyword evidence="3" id="KW-0547">Nucleotide-binding</keyword>
<dbReference type="PANTHER" id="PTHR45992:SF11">
    <property type="entry name" value="ALPHA-TYPE PROTEIN KINASE DOMAIN-CONTAINING PROTEIN"/>
    <property type="match status" value="1"/>
</dbReference>
<dbReference type="OrthoDB" id="301415at2759"/>
<dbReference type="PANTHER" id="PTHR45992">
    <property type="entry name" value="EUKARYOTIC ELONGATION FACTOR 2 KINASE-RELATED"/>
    <property type="match status" value="1"/>
</dbReference>
<evidence type="ECO:0000256" key="6">
    <source>
        <dbReference type="SAM" id="MobiDB-lite"/>
    </source>
</evidence>
<feature type="domain" description="Alpha-type protein kinase" evidence="7">
    <location>
        <begin position="1"/>
        <end position="138"/>
    </location>
</feature>
<dbReference type="GO" id="GO:0005524">
    <property type="term" value="F:ATP binding"/>
    <property type="evidence" value="ECO:0007669"/>
    <property type="project" value="UniProtKB-KW"/>
</dbReference>
<evidence type="ECO:0000256" key="4">
    <source>
        <dbReference type="ARBA" id="ARBA00022777"/>
    </source>
</evidence>
<feature type="compositionally biased region" description="Basic residues" evidence="6">
    <location>
        <begin position="191"/>
        <end position="203"/>
    </location>
</feature>
<dbReference type="AlphaFoldDB" id="A0A8K0JNH8"/>
<comment type="caution">
    <text evidence="8">The sequence shown here is derived from an EMBL/GenBank/DDBJ whole genome shotgun (WGS) entry which is preliminary data.</text>
</comment>
<dbReference type="GO" id="GO:0004674">
    <property type="term" value="F:protein serine/threonine kinase activity"/>
    <property type="evidence" value="ECO:0007669"/>
    <property type="project" value="UniProtKB-KW"/>
</dbReference>
<name>A0A8K0JNH8_9TREE</name>
<evidence type="ECO:0000256" key="5">
    <source>
        <dbReference type="ARBA" id="ARBA00022840"/>
    </source>
</evidence>
<dbReference type="PROSITE" id="PS51158">
    <property type="entry name" value="ALPHA_KINASE"/>
    <property type="match status" value="1"/>
</dbReference>
<keyword evidence="9" id="KW-1185">Reference proteome</keyword>
<sequence length="213" mass="22924">MITWSSCTALAFAKVRVLFCPGEEGTEHPADRAWLLEDFQNGQPVRYSGSLEAGQGETRSAWTVSAYAHLAYEASGRSMVLSDLEGWFTSVNILLFDPMLHSLQGELGIGDAGETGINAFIDGHLCNRFCHDIGLDPVKAVPETDLAAAARERVLEIDEDLPDHPVAGPSKRGRRATTVPAISPDNPRGRVSTRGRGRGRGRGQHQAAGSQGM</sequence>
<accession>A0A8K0JNH8</accession>
<evidence type="ECO:0000256" key="2">
    <source>
        <dbReference type="ARBA" id="ARBA00022679"/>
    </source>
</evidence>
<evidence type="ECO:0000256" key="3">
    <source>
        <dbReference type="ARBA" id="ARBA00022741"/>
    </source>
</evidence>
<evidence type="ECO:0000259" key="7">
    <source>
        <dbReference type="PROSITE" id="PS51158"/>
    </source>
</evidence>
<dbReference type="Proteomes" id="UP000812966">
    <property type="component" value="Unassembled WGS sequence"/>
</dbReference>
<organism evidence="8 9">
    <name type="scientific">Filobasidium floriforme</name>
    <dbReference type="NCBI Taxonomy" id="5210"/>
    <lineage>
        <taxon>Eukaryota</taxon>
        <taxon>Fungi</taxon>
        <taxon>Dikarya</taxon>
        <taxon>Basidiomycota</taxon>
        <taxon>Agaricomycotina</taxon>
        <taxon>Tremellomycetes</taxon>
        <taxon>Filobasidiales</taxon>
        <taxon>Filobasidiaceae</taxon>
        <taxon>Filobasidium</taxon>
    </lineage>
</organism>
<keyword evidence="4" id="KW-0418">Kinase</keyword>
<keyword evidence="2" id="KW-0808">Transferase</keyword>
<dbReference type="InterPro" id="IPR011009">
    <property type="entry name" value="Kinase-like_dom_sf"/>
</dbReference>
<reference evidence="8" key="1">
    <citation type="submission" date="2020-04" db="EMBL/GenBank/DDBJ databases">
        <title>Analysis of mating type loci in Filobasidium floriforme.</title>
        <authorList>
            <person name="Nowrousian M."/>
        </authorList>
    </citation>
    <scope>NUCLEOTIDE SEQUENCE</scope>
    <source>
        <strain evidence="8">CBS 6242</strain>
    </source>
</reference>
<dbReference type="EMBL" id="JABELV010000111">
    <property type="protein sequence ID" value="KAG7530695.1"/>
    <property type="molecule type" value="Genomic_DNA"/>
</dbReference>
<evidence type="ECO:0000313" key="9">
    <source>
        <dbReference type="Proteomes" id="UP000812966"/>
    </source>
</evidence>
<keyword evidence="1" id="KW-0723">Serine/threonine-protein kinase</keyword>
<dbReference type="SUPFAM" id="SSF56112">
    <property type="entry name" value="Protein kinase-like (PK-like)"/>
    <property type="match status" value="1"/>
</dbReference>
<keyword evidence="5" id="KW-0067">ATP-binding</keyword>
<feature type="region of interest" description="Disordered" evidence="6">
    <location>
        <begin position="159"/>
        <end position="213"/>
    </location>
</feature>
<evidence type="ECO:0000256" key="1">
    <source>
        <dbReference type="ARBA" id="ARBA00022527"/>
    </source>
</evidence>
<gene>
    <name evidence="8" type="ORF">FFLO_04865</name>
</gene>